<gene>
    <name evidence="5" type="ORF">K490DRAFT_23232</name>
</gene>
<dbReference type="Pfam" id="PF25555">
    <property type="entry name" value="RAB3A-like_C"/>
    <property type="match status" value="1"/>
</dbReference>
<dbReference type="InterPro" id="IPR009449">
    <property type="entry name" value="Sec2_N"/>
</dbReference>
<dbReference type="SUPFAM" id="SSF144284">
    <property type="entry name" value="Sec2 N-terminal region"/>
    <property type="match status" value="1"/>
</dbReference>
<evidence type="ECO:0000256" key="3">
    <source>
        <dbReference type="SAM" id="MobiDB-lite"/>
    </source>
</evidence>
<feature type="compositionally biased region" description="Polar residues" evidence="3">
    <location>
        <begin position="1"/>
        <end position="15"/>
    </location>
</feature>
<keyword evidence="6" id="KW-1185">Reference proteome</keyword>
<feature type="non-terminal residue" evidence="5">
    <location>
        <position position="1"/>
    </location>
</feature>
<sequence>GSGLTTPPTRLSSQRRSLTPTPRTTTMKSLTKSISTPQLLRGSSAANNSRPDSGILNTIPDPRTPSPSFLSPRKGSAGEPPSTPPQHPDLSNEVALLSTKLINAINHQTTLDDSLQTSRHELEAAKKRIAQLEAAAAEDAQMMAMMVPKDDYERMESQLRRELAEERRQRLAVDKEKKRIESELENLTTALFEEANTMVAAARKDREASEKRNDQLKTQLNDAELLLASHQEQLHDLKAVMQQMSSDQDDNEMTAHTTTAPSTPGLVPYDKDNRAFEQVNSRPTTPNPEDTVPDHPLHFSHLISPVLRHDLQAFRDFQDLLKSAKTPSAPASRVGSGNYGGLNVMGLGNLANLSSASIHSQLSAQANGTESSLPVSGANSPRDPMASLPPLKEMRFYKRALAEDIEPTLRLDCAPGISWLARRTVLNSMTAGTLTIEPHPPVSKFRGPIYPCSLCGENRVAPRGASKDNRHTPDPWARKHRFRTSDEKDAQRYPLCDYCLARVRSCCDYIGFLRLCRDGHWRAESGDEEKSAWEESVRLRERMFWARLGGGVVPAYI</sequence>
<dbReference type="GO" id="GO:0006887">
    <property type="term" value="P:exocytosis"/>
    <property type="evidence" value="ECO:0007669"/>
    <property type="project" value="TreeGrafter"/>
</dbReference>
<feature type="region of interest" description="Disordered" evidence="3">
    <location>
        <begin position="365"/>
        <end position="387"/>
    </location>
</feature>
<feature type="compositionally biased region" description="Low complexity" evidence="3">
    <location>
        <begin position="16"/>
        <end position="32"/>
    </location>
</feature>
<feature type="non-terminal residue" evidence="5">
    <location>
        <position position="557"/>
    </location>
</feature>
<proteinExistence type="predicted"/>
<dbReference type="PANTHER" id="PTHR14430">
    <property type="entry name" value="RABIN3-RELATED"/>
    <property type="match status" value="1"/>
</dbReference>
<evidence type="ECO:0000256" key="1">
    <source>
        <dbReference type="ARBA" id="ARBA00023054"/>
    </source>
</evidence>
<evidence type="ECO:0000259" key="4">
    <source>
        <dbReference type="Pfam" id="PF06428"/>
    </source>
</evidence>
<dbReference type="Proteomes" id="UP000799776">
    <property type="component" value="Unassembled WGS sequence"/>
</dbReference>
<name>A0A9P4HZX2_9PEZI</name>
<feature type="coiled-coil region" evidence="2">
    <location>
        <begin position="115"/>
        <end position="247"/>
    </location>
</feature>
<comment type="caution">
    <text evidence="5">The sequence shown here is derived from an EMBL/GenBank/DDBJ whole genome shotgun (WGS) entry which is preliminary data.</text>
</comment>
<reference evidence="5" key="1">
    <citation type="journal article" date="2020" name="Stud. Mycol.">
        <title>101 Dothideomycetes genomes: a test case for predicting lifestyles and emergence of pathogens.</title>
        <authorList>
            <person name="Haridas S."/>
            <person name="Albert R."/>
            <person name="Binder M."/>
            <person name="Bloem J."/>
            <person name="Labutti K."/>
            <person name="Salamov A."/>
            <person name="Andreopoulos B."/>
            <person name="Baker S."/>
            <person name="Barry K."/>
            <person name="Bills G."/>
            <person name="Bluhm B."/>
            <person name="Cannon C."/>
            <person name="Castanera R."/>
            <person name="Culley D."/>
            <person name="Daum C."/>
            <person name="Ezra D."/>
            <person name="Gonzalez J."/>
            <person name="Henrissat B."/>
            <person name="Kuo A."/>
            <person name="Liang C."/>
            <person name="Lipzen A."/>
            <person name="Lutzoni F."/>
            <person name="Magnuson J."/>
            <person name="Mondo S."/>
            <person name="Nolan M."/>
            <person name="Ohm R."/>
            <person name="Pangilinan J."/>
            <person name="Park H.-J."/>
            <person name="Ramirez L."/>
            <person name="Alfaro M."/>
            <person name="Sun H."/>
            <person name="Tritt A."/>
            <person name="Yoshinaga Y."/>
            <person name="Zwiers L.-H."/>
            <person name="Turgeon B."/>
            <person name="Goodwin S."/>
            <person name="Spatafora J."/>
            <person name="Crous P."/>
            <person name="Grigoriev I."/>
        </authorList>
    </citation>
    <scope>NUCLEOTIDE SEQUENCE</scope>
    <source>
        <strain evidence="5">CBS 121410</strain>
    </source>
</reference>
<dbReference type="PANTHER" id="PTHR14430:SF0">
    <property type="entry name" value="SEC2P DOMAIN-CONTAINING PROTEIN"/>
    <property type="match status" value="1"/>
</dbReference>
<feature type="compositionally biased region" description="Polar residues" evidence="3">
    <location>
        <begin position="365"/>
        <end position="379"/>
    </location>
</feature>
<accession>A0A9P4HZX2</accession>
<dbReference type="Pfam" id="PF06428">
    <property type="entry name" value="Sec2p"/>
    <property type="match status" value="1"/>
</dbReference>
<organism evidence="5 6">
    <name type="scientific">Saccharata proteae CBS 121410</name>
    <dbReference type="NCBI Taxonomy" id="1314787"/>
    <lineage>
        <taxon>Eukaryota</taxon>
        <taxon>Fungi</taxon>
        <taxon>Dikarya</taxon>
        <taxon>Ascomycota</taxon>
        <taxon>Pezizomycotina</taxon>
        <taxon>Dothideomycetes</taxon>
        <taxon>Dothideomycetes incertae sedis</taxon>
        <taxon>Botryosphaeriales</taxon>
        <taxon>Saccharataceae</taxon>
        <taxon>Saccharata</taxon>
    </lineage>
</organism>
<feature type="domain" description="GDP/GTP exchange factor Sec2 N-terminal" evidence="4">
    <location>
        <begin position="108"/>
        <end position="245"/>
    </location>
</feature>
<keyword evidence="1 2" id="KW-0175">Coiled coil</keyword>
<dbReference type="GO" id="GO:0070319">
    <property type="term" value="C:Golgi to plasma membrane transport vesicle"/>
    <property type="evidence" value="ECO:0007669"/>
    <property type="project" value="TreeGrafter"/>
</dbReference>
<dbReference type="InterPro" id="IPR040351">
    <property type="entry name" value="RAB3IL/RAB3IP/Sec2"/>
</dbReference>
<feature type="region of interest" description="Disordered" evidence="3">
    <location>
        <begin position="1"/>
        <end position="90"/>
    </location>
</feature>
<evidence type="ECO:0000256" key="2">
    <source>
        <dbReference type="SAM" id="Coils"/>
    </source>
</evidence>
<evidence type="ECO:0000313" key="6">
    <source>
        <dbReference type="Proteomes" id="UP000799776"/>
    </source>
</evidence>
<dbReference type="OrthoDB" id="1748564at2759"/>
<feature type="region of interest" description="Disordered" evidence="3">
    <location>
        <begin position="247"/>
        <end position="269"/>
    </location>
</feature>
<dbReference type="GO" id="GO:0051286">
    <property type="term" value="C:cell tip"/>
    <property type="evidence" value="ECO:0007669"/>
    <property type="project" value="TreeGrafter"/>
</dbReference>
<evidence type="ECO:0000313" key="5">
    <source>
        <dbReference type="EMBL" id="KAF2089989.1"/>
    </source>
</evidence>
<protein>
    <submittedName>
        <fullName evidence="5">Sec2p-domain-containing protein</fullName>
    </submittedName>
</protein>
<dbReference type="AlphaFoldDB" id="A0A9P4HZX2"/>
<dbReference type="EMBL" id="ML978713">
    <property type="protein sequence ID" value="KAF2089989.1"/>
    <property type="molecule type" value="Genomic_DNA"/>
</dbReference>
<dbReference type="CDD" id="cd21044">
    <property type="entry name" value="Rab11BD_RAB3IP_like"/>
    <property type="match status" value="1"/>
</dbReference>
<dbReference type="Gene3D" id="6.10.140.910">
    <property type="match status" value="1"/>
</dbReference>
<dbReference type="GO" id="GO:0005085">
    <property type="term" value="F:guanyl-nucleotide exchange factor activity"/>
    <property type="evidence" value="ECO:0007669"/>
    <property type="project" value="InterPro"/>
</dbReference>